<dbReference type="STRING" id="197479.BFW38_13005"/>
<dbReference type="InterPro" id="IPR038136">
    <property type="entry name" value="CofD-like_dom_sf"/>
</dbReference>
<protein>
    <submittedName>
        <fullName evidence="3">2-phospho-L-lactate transferase</fullName>
    </submittedName>
</protein>
<dbReference type="RefSeq" id="WP_068999296.1">
    <property type="nucleotide sequence ID" value="NZ_MDTQ01000001.1"/>
</dbReference>
<dbReference type="Gene3D" id="3.40.50.10680">
    <property type="entry name" value="CofD-like domains"/>
    <property type="match status" value="1"/>
</dbReference>
<gene>
    <name evidence="3" type="ORF">BFW38_13005</name>
</gene>
<organism evidence="3 4">
    <name type="scientific">Terasakiispira papahanaumokuakeensis</name>
    <dbReference type="NCBI Taxonomy" id="197479"/>
    <lineage>
        <taxon>Bacteria</taxon>
        <taxon>Pseudomonadati</taxon>
        <taxon>Pseudomonadota</taxon>
        <taxon>Gammaproteobacteria</taxon>
        <taxon>Oceanospirillales</taxon>
        <taxon>Terasakiispira</taxon>
    </lineage>
</organism>
<dbReference type="Pfam" id="PF01933">
    <property type="entry name" value="CofD"/>
    <property type="match status" value="1"/>
</dbReference>
<keyword evidence="4" id="KW-1185">Reference proteome</keyword>
<dbReference type="Gene3D" id="1.10.8.240">
    <property type="entry name" value="CofD-like domain"/>
    <property type="match status" value="1"/>
</dbReference>
<keyword evidence="2" id="KW-0460">Magnesium</keyword>
<evidence type="ECO:0000256" key="1">
    <source>
        <dbReference type="ARBA" id="ARBA00022679"/>
    </source>
</evidence>
<dbReference type="GO" id="GO:0043743">
    <property type="term" value="F:LPPG:FO 2-phospho-L-lactate transferase activity"/>
    <property type="evidence" value="ECO:0007669"/>
    <property type="project" value="InterPro"/>
</dbReference>
<dbReference type="EMBL" id="MDTQ01000001">
    <property type="protein sequence ID" value="ODC04314.1"/>
    <property type="molecule type" value="Genomic_DNA"/>
</dbReference>
<sequence>MTQRLVLIAGGVGGAKAAEGLAQAAAERGDHLQIIGNVADDDTFYGLQVSPDIDTLLYSLSQRVNRSQGWGLAGDSNRLQQQLALLGASHWMKLGDLDLATHLYRTQRQQQGDRTSDITHSLAVSLGVTTPVLLPTDDDLRTWIKTSEGWLRFQEFFVRERCQPAVEAIEIRGLETAQATPEAIAALEQADVILLAPSNPLVSIDPILKVPGIQQAITRSAARCIAISPLIGGQPIKGPLDKMLKALHLPCNNIGVAQHYQQTYPGLLNALVIDHQDHIDQQAIQAQGIVTFITDTLMTCQADKVHLMQQCLRWMDLLTTTPRSITCSTPPYASQTGAAPC</sequence>
<dbReference type="AlphaFoldDB" id="A0A1E2VBG7"/>
<dbReference type="InterPro" id="IPR010115">
    <property type="entry name" value="FbiA/CofD"/>
</dbReference>
<dbReference type="HAMAP" id="MF_01257">
    <property type="entry name" value="CofD"/>
    <property type="match status" value="1"/>
</dbReference>
<evidence type="ECO:0000313" key="3">
    <source>
        <dbReference type="EMBL" id="ODC04314.1"/>
    </source>
</evidence>
<accession>A0A1E2VBG7</accession>
<proteinExistence type="inferred from homology"/>
<comment type="caution">
    <text evidence="3">The sequence shown here is derived from an EMBL/GenBank/DDBJ whole genome shotgun (WGS) entry which is preliminary data.</text>
</comment>
<dbReference type="PANTHER" id="PTHR43007">
    <property type="entry name" value="2-PHOSPHO-L-LACTATE TRANSFERASE"/>
    <property type="match status" value="1"/>
</dbReference>
<reference evidence="3 4" key="1">
    <citation type="submission" date="2016-08" db="EMBL/GenBank/DDBJ databases">
        <authorList>
            <person name="Seilhamer J.J."/>
        </authorList>
    </citation>
    <scope>NUCLEOTIDE SEQUENCE [LARGE SCALE GENOMIC DNA]</scope>
    <source>
        <strain evidence="3 4">PH27A</strain>
    </source>
</reference>
<dbReference type="InterPro" id="IPR002882">
    <property type="entry name" value="CofD"/>
</dbReference>
<dbReference type="GO" id="GO:0000287">
    <property type="term" value="F:magnesium ion binding"/>
    <property type="evidence" value="ECO:0007669"/>
    <property type="project" value="InterPro"/>
</dbReference>
<keyword evidence="1 3" id="KW-0808">Transferase</keyword>
<dbReference type="SUPFAM" id="SSF142338">
    <property type="entry name" value="CofD-like"/>
    <property type="match status" value="1"/>
</dbReference>
<dbReference type="Proteomes" id="UP000094291">
    <property type="component" value="Unassembled WGS sequence"/>
</dbReference>
<name>A0A1E2VBG7_9GAMM</name>
<evidence type="ECO:0000256" key="2">
    <source>
        <dbReference type="ARBA" id="ARBA00022842"/>
    </source>
</evidence>
<dbReference type="OrthoDB" id="7466225at2"/>
<dbReference type="PANTHER" id="PTHR43007:SF1">
    <property type="entry name" value="2-PHOSPHO-L-LACTATE TRANSFERASE"/>
    <property type="match status" value="1"/>
</dbReference>
<evidence type="ECO:0000313" key="4">
    <source>
        <dbReference type="Proteomes" id="UP000094291"/>
    </source>
</evidence>
<dbReference type="NCBIfam" id="TIGR01819">
    <property type="entry name" value="F420_cofD"/>
    <property type="match status" value="1"/>
</dbReference>